<dbReference type="AlphaFoldDB" id="A0A5C4WLY0"/>
<proteinExistence type="predicted"/>
<accession>A0A5C4WLY0</accession>
<dbReference type="RefSeq" id="WP_139631163.1">
    <property type="nucleotide sequence ID" value="NZ_VDLX02000005.1"/>
</dbReference>
<gene>
    <name evidence="1" type="ORF">FH608_015310</name>
</gene>
<organism evidence="1 2">
    <name type="scientific">Nonomuraea phyllanthi</name>
    <dbReference type="NCBI Taxonomy" id="2219224"/>
    <lineage>
        <taxon>Bacteria</taxon>
        <taxon>Bacillati</taxon>
        <taxon>Actinomycetota</taxon>
        <taxon>Actinomycetes</taxon>
        <taxon>Streptosporangiales</taxon>
        <taxon>Streptosporangiaceae</taxon>
        <taxon>Nonomuraea</taxon>
    </lineage>
</organism>
<name>A0A5C4WLY0_9ACTN</name>
<protein>
    <recommendedName>
        <fullName evidence="3">ATPase</fullName>
    </recommendedName>
</protein>
<sequence>MLGTPAEVVLGGGLLTARDPLPTSLLDAEVAAWAPRAELVPAGAPPIAGAALLGLERLGAGESARARLRAHYEPAGTG</sequence>
<keyword evidence="2" id="KW-1185">Reference proteome</keyword>
<dbReference type="Proteomes" id="UP000312512">
    <property type="component" value="Unassembled WGS sequence"/>
</dbReference>
<comment type="caution">
    <text evidence="1">The sequence shown here is derived from an EMBL/GenBank/DDBJ whole genome shotgun (WGS) entry which is preliminary data.</text>
</comment>
<dbReference type="EMBL" id="VDLX02000005">
    <property type="protein sequence ID" value="KAB8194569.1"/>
    <property type="molecule type" value="Genomic_DNA"/>
</dbReference>
<evidence type="ECO:0000313" key="1">
    <source>
        <dbReference type="EMBL" id="KAB8194569.1"/>
    </source>
</evidence>
<evidence type="ECO:0000313" key="2">
    <source>
        <dbReference type="Proteomes" id="UP000312512"/>
    </source>
</evidence>
<evidence type="ECO:0008006" key="3">
    <source>
        <dbReference type="Google" id="ProtNLM"/>
    </source>
</evidence>
<reference evidence="1 2" key="1">
    <citation type="submission" date="2019-10" db="EMBL/GenBank/DDBJ databases">
        <title>Nonomuraea sp. nov., isolated from Phyllanthus amarus.</title>
        <authorList>
            <person name="Klykleung N."/>
            <person name="Tanasupawat S."/>
        </authorList>
    </citation>
    <scope>NUCLEOTIDE SEQUENCE [LARGE SCALE GENOMIC DNA]</scope>
    <source>
        <strain evidence="1 2">PA1-10</strain>
    </source>
</reference>
<dbReference type="OrthoDB" id="5524856at2"/>